<evidence type="ECO:0000256" key="1">
    <source>
        <dbReference type="SAM" id="Phobius"/>
    </source>
</evidence>
<proteinExistence type="predicted"/>
<accession>A0ABX0R815</accession>
<dbReference type="Pfam" id="PF04971">
    <property type="entry name" value="Phage_holin_2_1"/>
    <property type="match status" value="1"/>
</dbReference>
<keyword evidence="3" id="KW-1185">Reference proteome</keyword>
<evidence type="ECO:0000313" key="2">
    <source>
        <dbReference type="EMBL" id="NIF20593.1"/>
    </source>
</evidence>
<keyword evidence="1" id="KW-0472">Membrane</keyword>
<keyword evidence="1" id="KW-1133">Transmembrane helix</keyword>
<comment type="caution">
    <text evidence="2">The sequence shown here is derived from an EMBL/GenBank/DDBJ whole genome shotgun (WGS) entry which is preliminary data.</text>
</comment>
<gene>
    <name evidence="2" type="ORF">F3J40_03035</name>
</gene>
<dbReference type="RefSeq" id="WP_167012543.1">
    <property type="nucleotide sequence ID" value="NZ_VWXF01000001.1"/>
</dbReference>
<evidence type="ECO:0000313" key="3">
    <source>
        <dbReference type="Proteomes" id="UP001515683"/>
    </source>
</evidence>
<feature type="transmembrane region" description="Helical" evidence="1">
    <location>
        <begin position="38"/>
        <end position="58"/>
    </location>
</feature>
<protein>
    <submittedName>
        <fullName evidence="2">Lysis protein</fullName>
    </submittedName>
</protein>
<keyword evidence="1" id="KW-0812">Transmembrane</keyword>
<sequence length="80" mass="8704">MVKIMPDKIASAVSYCVSGALVCGGSVSQWIHDLDWNQIAVVIGIVLGIATFFTNFYFQRRQTRAIEKAAGEGKAVIRGE</sequence>
<dbReference type="InterPro" id="IPR007054">
    <property type="entry name" value="Lysis_S"/>
</dbReference>
<feature type="transmembrane region" description="Helical" evidence="1">
    <location>
        <begin position="12"/>
        <end position="32"/>
    </location>
</feature>
<dbReference type="Proteomes" id="UP001515683">
    <property type="component" value="Unassembled WGS sequence"/>
</dbReference>
<organism evidence="2 3">
    <name type="scientific">Candidatus Pantoea multigeneris</name>
    <dbReference type="NCBI Taxonomy" id="2608357"/>
    <lineage>
        <taxon>Bacteria</taxon>
        <taxon>Pseudomonadati</taxon>
        <taxon>Pseudomonadota</taxon>
        <taxon>Gammaproteobacteria</taxon>
        <taxon>Enterobacterales</taxon>
        <taxon>Erwiniaceae</taxon>
        <taxon>Pantoea</taxon>
    </lineage>
</organism>
<reference evidence="2 3" key="1">
    <citation type="journal article" date="2019" name="bioRxiv">
        <title>Bacteria contribute to plant secondary compound degradation in a generalist herbivore system.</title>
        <authorList>
            <person name="Francoeur C.B."/>
            <person name="Khadempour L."/>
            <person name="Moreira-Soto R.D."/>
            <person name="Gotting K."/>
            <person name="Book A.J."/>
            <person name="Pinto-Tomas A.A."/>
            <person name="Keefover-Ring K."/>
            <person name="Currie C.R."/>
        </authorList>
    </citation>
    <scope>NUCLEOTIDE SEQUENCE [LARGE SCALE GENOMIC DNA]</scope>
    <source>
        <strain evidence="2">Acro-835</strain>
    </source>
</reference>
<dbReference type="EMBL" id="VWXF01000001">
    <property type="protein sequence ID" value="NIF20593.1"/>
    <property type="molecule type" value="Genomic_DNA"/>
</dbReference>
<name>A0ABX0R815_9GAMM</name>